<dbReference type="InterPro" id="IPR045116">
    <property type="entry name" value="Clp1/Grc3"/>
</dbReference>
<evidence type="ECO:0000256" key="1">
    <source>
        <dbReference type="ARBA" id="ARBA00011003"/>
    </source>
</evidence>
<evidence type="ECO:0000313" key="4">
    <source>
        <dbReference type="Proteomes" id="UP000242877"/>
    </source>
</evidence>
<protein>
    <submittedName>
        <fullName evidence="3">Uncharacterized protein</fullName>
    </submittedName>
</protein>
<name>A0A167ZHI8_9EURO</name>
<dbReference type="AlphaFoldDB" id="A0A167ZHI8"/>
<dbReference type="VEuPathDB" id="FungiDB:AAP_02748"/>
<dbReference type="InterPro" id="IPR027417">
    <property type="entry name" value="P-loop_NTPase"/>
</dbReference>
<organism evidence="3 4">
    <name type="scientific">Ascosphaera apis ARSEF 7405</name>
    <dbReference type="NCBI Taxonomy" id="392613"/>
    <lineage>
        <taxon>Eukaryota</taxon>
        <taxon>Fungi</taxon>
        <taxon>Dikarya</taxon>
        <taxon>Ascomycota</taxon>
        <taxon>Pezizomycotina</taxon>
        <taxon>Eurotiomycetes</taxon>
        <taxon>Eurotiomycetidae</taxon>
        <taxon>Onygenales</taxon>
        <taxon>Ascosphaeraceae</taxon>
        <taxon>Ascosphaera</taxon>
    </lineage>
</organism>
<dbReference type="GO" id="GO:0000448">
    <property type="term" value="P:cleavage in ITS2 between 5.8S rRNA and LSU-rRNA of tricistronic rRNA transcript (SSU-rRNA, 5.8S rRNA, LSU-rRNA)"/>
    <property type="evidence" value="ECO:0007669"/>
    <property type="project" value="TreeGrafter"/>
</dbReference>
<evidence type="ECO:0000256" key="2">
    <source>
        <dbReference type="SAM" id="MobiDB-lite"/>
    </source>
</evidence>
<gene>
    <name evidence="3" type="ORF">AAP_02748</name>
</gene>
<sequence>MDLVEHYRVLLQSHPRCFLVVNYPGWIFGLGLEIATLFIRSLGLTDLVYMSEKGPTEVVEPLAHVAQECNIAMTILPSQPTNFVSRSSSQLRTMQMMSYFHTSQEEGGDETWFSDPLIQRRPFVVSYTGKNKGILGVMVTGSGHDMEFLKELLEGSVVGVVVVDDSNPLVSTSSKTNGFDSETEAMDEDSEDTQADKASELIKLNKDNIPYIVTGDQSNGGLDPSTSRSLGLAIIHSIDIENGSFRLYTPVPLPTIRTVIEQGHQIVLVKGQSDPPHWAISEGYFAARTAQLKHRQLMALAKEKPAADPASEAARHHELSIQSMILRDQVRLAGHVPWMHVTMNDAASEAKEAENRTKVFRLRKKTNETSGAGDSDAEW</sequence>
<dbReference type="GO" id="GO:0051731">
    <property type="term" value="F:polynucleotide 5'-hydroxyl-kinase activity"/>
    <property type="evidence" value="ECO:0007669"/>
    <property type="project" value="InterPro"/>
</dbReference>
<dbReference type="Gene3D" id="3.40.50.300">
    <property type="entry name" value="P-loop containing nucleotide triphosphate hydrolases"/>
    <property type="match status" value="1"/>
</dbReference>
<comment type="caution">
    <text evidence="3">The sequence shown here is derived from an EMBL/GenBank/DDBJ whole genome shotgun (WGS) entry which is preliminary data.</text>
</comment>
<keyword evidence="4" id="KW-1185">Reference proteome</keyword>
<comment type="similarity">
    <text evidence="1">Belongs to the Clp1 family. NOL9/GRC3 subfamily.</text>
</comment>
<evidence type="ECO:0000313" key="3">
    <source>
        <dbReference type="EMBL" id="KZZ92667.1"/>
    </source>
</evidence>
<dbReference type="PANTHER" id="PTHR12755:SF3">
    <property type="entry name" value="POLYNUCLEOTIDE 5'-HYDROXYL-KINASE NOL9"/>
    <property type="match status" value="1"/>
</dbReference>
<dbReference type="EMBL" id="AZGZ01000010">
    <property type="protein sequence ID" value="KZZ92667.1"/>
    <property type="molecule type" value="Genomic_DNA"/>
</dbReference>
<feature type="region of interest" description="Disordered" evidence="2">
    <location>
        <begin position="171"/>
        <end position="194"/>
    </location>
</feature>
<dbReference type="Proteomes" id="UP000242877">
    <property type="component" value="Unassembled WGS sequence"/>
</dbReference>
<accession>A0A167ZHI8</accession>
<feature type="compositionally biased region" description="Acidic residues" evidence="2">
    <location>
        <begin position="181"/>
        <end position="193"/>
    </location>
</feature>
<feature type="compositionally biased region" description="Polar residues" evidence="2">
    <location>
        <begin position="171"/>
        <end position="180"/>
    </location>
</feature>
<dbReference type="OrthoDB" id="4054781at2759"/>
<proteinExistence type="inferred from homology"/>
<reference evidence="3 4" key="1">
    <citation type="journal article" date="2016" name="Genome Biol. Evol.">
        <title>Divergent and convergent evolution of fungal pathogenicity.</title>
        <authorList>
            <person name="Shang Y."/>
            <person name="Xiao G."/>
            <person name="Zheng P."/>
            <person name="Cen K."/>
            <person name="Zhan S."/>
            <person name="Wang C."/>
        </authorList>
    </citation>
    <scope>NUCLEOTIDE SEQUENCE [LARGE SCALE GENOMIC DNA]</scope>
    <source>
        <strain evidence="3 4">ARSEF 7405</strain>
    </source>
</reference>
<dbReference type="PANTHER" id="PTHR12755">
    <property type="entry name" value="CLEAVAGE/POLYADENYLATION FACTOR IA SUBUNIT CLP1P"/>
    <property type="match status" value="1"/>
</dbReference>
<dbReference type="GO" id="GO:0005634">
    <property type="term" value="C:nucleus"/>
    <property type="evidence" value="ECO:0007669"/>
    <property type="project" value="TreeGrafter"/>
</dbReference>